<organism evidence="2 3">
    <name type="scientific">Eumeta variegata</name>
    <name type="common">Bagworm moth</name>
    <name type="synonym">Eumeta japonica</name>
    <dbReference type="NCBI Taxonomy" id="151549"/>
    <lineage>
        <taxon>Eukaryota</taxon>
        <taxon>Metazoa</taxon>
        <taxon>Ecdysozoa</taxon>
        <taxon>Arthropoda</taxon>
        <taxon>Hexapoda</taxon>
        <taxon>Insecta</taxon>
        <taxon>Pterygota</taxon>
        <taxon>Neoptera</taxon>
        <taxon>Endopterygota</taxon>
        <taxon>Lepidoptera</taxon>
        <taxon>Glossata</taxon>
        <taxon>Ditrysia</taxon>
        <taxon>Tineoidea</taxon>
        <taxon>Psychidae</taxon>
        <taxon>Oiketicinae</taxon>
        <taxon>Eumeta</taxon>
    </lineage>
</organism>
<dbReference type="AlphaFoldDB" id="A0A4C1XGP7"/>
<evidence type="ECO:0000256" key="1">
    <source>
        <dbReference type="SAM" id="MobiDB-lite"/>
    </source>
</evidence>
<reference evidence="2 3" key="1">
    <citation type="journal article" date="2019" name="Commun. Biol.">
        <title>The bagworm genome reveals a unique fibroin gene that provides high tensile strength.</title>
        <authorList>
            <person name="Kono N."/>
            <person name="Nakamura H."/>
            <person name="Ohtoshi R."/>
            <person name="Tomita M."/>
            <person name="Numata K."/>
            <person name="Arakawa K."/>
        </authorList>
    </citation>
    <scope>NUCLEOTIDE SEQUENCE [LARGE SCALE GENOMIC DNA]</scope>
</reference>
<name>A0A4C1XGP7_EUMVA</name>
<gene>
    <name evidence="2" type="ORF">EVAR_98109_1</name>
</gene>
<feature type="region of interest" description="Disordered" evidence="1">
    <location>
        <begin position="1"/>
        <end position="30"/>
    </location>
</feature>
<dbReference type="Proteomes" id="UP000299102">
    <property type="component" value="Unassembled WGS sequence"/>
</dbReference>
<protein>
    <submittedName>
        <fullName evidence="2">Uncharacterized protein</fullName>
    </submittedName>
</protein>
<feature type="region of interest" description="Disordered" evidence="1">
    <location>
        <begin position="65"/>
        <end position="105"/>
    </location>
</feature>
<evidence type="ECO:0000313" key="3">
    <source>
        <dbReference type="Proteomes" id="UP000299102"/>
    </source>
</evidence>
<sequence length="105" mass="11337">MNFASSSAAADRKRGNPVEEPAHPPKRVKPVHVIVGKIPWFTSQKNLTRRCGEINTRTTELQLGHRDNPLRLLGNSARERPVRAPSAASAGGAGATQMNAGELFI</sequence>
<feature type="compositionally biased region" description="Basic and acidic residues" evidence="1">
    <location>
        <begin position="10"/>
        <end position="23"/>
    </location>
</feature>
<accession>A0A4C1XGP7</accession>
<comment type="caution">
    <text evidence="2">The sequence shown here is derived from an EMBL/GenBank/DDBJ whole genome shotgun (WGS) entry which is preliminary data.</text>
</comment>
<dbReference type="EMBL" id="BGZK01000859">
    <property type="protein sequence ID" value="GBP63121.1"/>
    <property type="molecule type" value="Genomic_DNA"/>
</dbReference>
<evidence type="ECO:0000313" key="2">
    <source>
        <dbReference type="EMBL" id="GBP63121.1"/>
    </source>
</evidence>
<proteinExistence type="predicted"/>
<keyword evidence="3" id="KW-1185">Reference proteome</keyword>